<dbReference type="Gene3D" id="1.20.1740.10">
    <property type="entry name" value="Amino acid/polyamine transporter I"/>
    <property type="match status" value="1"/>
</dbReference>
<keyword evidence="3 8" id="KW-0812">Transmembrane</keyword>
<feature type="transmembrane region" description="Helical" evidence="8">
    <location>
        <begin position="135"/>
        <end position="158"/>
    </location>
</feature>
<feature type="transmembrane region" description="Helical" evidence="8">
    <location>
        <begin position="485"/>
        <end position="506"/>
    </location>
</feature>
<dbReference type="SMART" id="SM00906">
    <property type="entry name" value="Fungal_trans"/>
    <property type="match status" value="1"/>
</dbReference>
<evidence type="ECO:0000313" key="10">
    <source>
        <dbReference type="EMBL" id="KAF4948545.1"/>
    </source>
</evidence>
<comment type="subcellular location">
    <subcellularLocation>
        <location evidence="1">Membrane</location>
        <topology evidence="1">Multi-pass membrane protein</topology>
    </subcellularLocation>
</comment>
<dbReference type="Proteomes" id="UP000622797">
    <property type="component" value="Unassembled WGS sequence"/>
</dbReference>
<feature type="region of interest" description="Disordered" evidence="7">
    <location>
        <begin position="547"/>
        <end position="568"/>
    </location>
</feature>
<protein>
    <recommendedName>
        <fullName evidence="9">Xylanolytic transcriptional activator regulatory domain-containing protein</fullName>
    </recommendedName>
</protein>
<evidence type="ECO:0000256" key="5">
    <source>
        <dbReference type="ARBA" id="ARBA00023136"/>
    </source>
</evidence>
<evidence type="ECO:0000259" key="9">
    <source>
        <dbReference type="SMART" id="SM00906"/>
    </source>
</evidence>
<dbReference type="PROSITE" id="PS00218">
    <property type="entry name" value="AMINO_ACID_PERMEASE_1"/>
    <property type="match status" value="1"/>
</dbReference>
<dbReference type="PANTHER" id="PTHR45649">
    <property type="entry name" value="AMINO-ACID PERMEASE BAT1"/>
    <property type="match status" value="1"/>
</dbReference>
<feature type="transmembrane region" description="Helical" evidence="8">
    <location>
        <begin position="288"/>
        <end position="311"/>
    </location>
</feature>
<keyword evidence="11" id="KW-1185">Reference proteome</keyword>
<dbReference type="InterPro" id="IPR004840">
    <property type="entry name" value="Amino_acid_permease_CS"/>
</dbReference>
<dbReference type="GO" id="GO:0006351">
    <property type="term" value="P:DNA-templated transcription"/>
    <property type="evidence" value="ECO:0007669"/>
    <property type="project" value="InterPro"/>
</dbReference>
<feature type="transmembrane region" description="Helical" evidence="8">
    <location>
        <begin position="209"/>
        <end position="231"/>
    </location>
</feature>
<dbReference type="Pfam" id="PF04082">
    <property type="entry name" value="Fungal_trans"/>
    <property type="match status" value="1"/>
</dbReference>
<feature type="transmembrane region" description="Helical" evidence="8">
    <location>
        <begin position="414"/>
        <end position="438"/>
    </location>
</feature>
<comment type="caution">
    <text evidence="10">The sequence shown here is derived from an EMBL/GenBank/DDBJ whole genome shotgun (WGS) entry which is preliminary data.</text>
</comment>
<feature type="transmembrane region" description="Helical" evidence="8">
    <location>
        <begin position="178"/>
        <end position="197"/>
    </location>
</feature>
<accession>A0A8H4WSR1</accession>
<reference evidence="10" key="1">
    <citation type="journal article" date="2020" name="BMC Genomics">
        <title>Correction to: Identification and distribution of gene clusters required for synthesis of sphingolipid metabolism inhibitors in diverse species of the filamentous fungus Fusarium.</title>
        <authorList>
            <person name="Kim H.S."/>
            <person name="Lohmar J.M."/>
            <person name="Busman M."/>
            <person name="Brown D.W."/>
            <person name="Naumann T.A."/>
            <person name="Divon H.H."/>
            <person name="Lysoe E."/>
            <person name="Uhlig S."/>
            <person name="Proctor R.H."/>
        </authorList>
    </citation>
    <scope>NUCLEOTIDE SEQUENCE</scope>
    <source>
        <strain evidence="10">NRRL 20472</strain>
    </source>
</reference>
<dbReference type="CDD" id="cd14723">
    <property type="entry name" value="ZIP_Ppr1"/>
    <property type="match status" value="1"/>
</dbReference>
<dbReference type="GO" id="GO:0016020">
    <property type="term" value="C:membrane"/>
    <property type="evidence" value="ECO:0007669"/>
    <property type="project" value="UniProtKB-SubCell"/>
</dbReference>
<sequence>MTGEGSDLDTKGDTLKTTNAASSGVLADNGADNVLANLGYEAELKRNRSTLQVAFMSFVLASIPWGLSTTITYPITGGGPVNIIWGWVAVSLIILCVAASLGEITSVYPTAGGVYYQAFIISPPRWRRIASWITGWLYVVGNITITLSVTFGSTTFIISCINVFETAAGEPVFGDEPYKTILLFIAITLLCNAVSSLGNKWLPLLDTAAIFWTFAGVIALVSVILVIAKNGRRDAAWVFTHFENNSGWPDGWSFCVGLLHAAYATSATGMIISMCEEVRKPETQVPKALVATIITNLFAGLLFLIPIVFVIPDMEDLLLLAQPVPYIVKSAIGSTPGTFALLIPLQVLSILCGIACTTATSRCVWSFARDGGIPGAKYWSKVNKSLDLPLNAMMLAMVIEILLGFIYFGSSAAFNAFGGVGVICLTAAYATPVAISLATGRKQVKRGSFYLGKLGVFCNCVAVAWSMLAIPLFCMPSAIPVETTSVNYAPVVFVAAMAVSGIWYWVWGYDNYVGPPDAGNVDYIKSLEDRVAELELALRSQGVDTESLAGSRVSQDASESTPEPHHTSNDLTLLSLLVPKPNDLQDKGGPGYHTLLDDITVPETIKFPPKSTAVQLAATYFEHSNFFSPVLHQELFHDTIALLYQDPTSPGHGTPIQKFQLCMVLAIAIRLLNRTDAAVPTTASDSFFASAIGILTERPQATWKGDLQHLQNLLLIVQYTIFASNLSASWHFIGLATRLAIDLDLLNETRLISGQDISESEINKRRRVFWSTYILETNLCVILNRPRSIPDEAIFTPLPSTTGPESSSPLANHCILFRQLEYEIFHTLNYKPPVNGAFFDYQAWKMGIKDRLIEWHNSVPPVDAASKLAPRNFFDGALHILLVSLFSPSRHLPDLSEAELRDLAQYASRSIELYRDGFKEGKLRFYWRTTPNLFQSGAALIHCIKVLTLRGTVFDADALKSRVAVCSTVLWGMAERYPPGASYRDRFDELSASMSDLTSELSADISSDFLFGQNAIPPLDLDGTATLWAATPPTLDPWIFDPT</sequence>
<dbReference type="EMBL" id="JABEXW010001048">
    <property type="protein sequence ID" value="KAF4948545.1"/>
    <property type="molecule type" value="Genomic_DNA"/>
</dbReference>
<feature type="domain" description="Xylanolytic transcriptional activator regulatory" evidence="9">
    <location>
        <begin position="729"/>
        <end position="805"/>
    </location>
</feature>
<dbReference type="GO" id="GO:0003677">
    <property type="term" value="F:DNA binding"/>
    <property type="evidence" value="ECO:0007669"/>
    <property type="project" value="InterPro"/>
</dbReference>
<proteinExistence type="predicted"/>
<dbReference type="GO" id="GO:0006865">
    <property type="term" value="P:amino acid transport"/>
    <property type="evidence" value="ECO:0007669"/>
    <property type="project" value="InterPro"/>
</dbReference>
<feature type="transmembrane region" description="Helical" evidence="8">
    <location>
        <begin position="386"/>
        <end position="408"/>
    </location>
</feature>
<feature type="transmembrane region" description="Helical" evidence="8">
    <location>
        <begin position="53"/>
        <end position="76"/>
    </location>
</feature>
<dbReference type="AlphaFoldDB" id="A0A8H4WSR1"/>
<keyword evidence="5 8" id="KW-0472">Membrane</keyword>
<evidence type="ECO:0000256" key="6">
    <source>
        <dbReference type="ARBA" id="ARBA00023242"/>
    </source>
</evidence>
<evidence type="ECO:0000313" key="11">
    <source>
        <dbReference type="Proteomes" id="UP000622797"/>
    </source>
</evidence>
<evidence type="ECO:0000256" key="7">
    <source>
        <dbReference type="SAM" id="MobiDB-lite"/>
    </source>
</evidence>
<gene>
    <name evidence="10" type="ORF">FSARC_13717</name>
</gene>
<dbReference type="GO" id="GO:0008270">
    <property type="term" value="F:zinc ion binding"/>
    <property type="evidence" value="ECO:0007669"/>
    <property type="project" value="InterPro"/>
</dbReference>
<reference evidence="10" key="2">
    <citation type="submission" date="2020-05" db="EMBL/GenBank/DDBJ databases">
        <authorList>
            <person name="Kim H.-S."/>
            <person name="Proctor R.H."/>
            <person name="Brown D.W."/>
        </authorList>
    </citation>
    <scope>NUCLEOTIDE SEQUENCE</scope>
    <source>
        <strain evidence="10">NRRL 20472</strain>
    </source>
</reference>
<dbReference type="Pfam" id="PF13520">
    <property type="entry name" value="AA_permease_2"/>
    <property type="match status" value="1"/>
</dbReference>
<dbReference type="InterPro" id="IPR002293">
    <property type="entry name" value="AA/rel_permease1"/>
</dbReference>
<feature type="transmembrane region" description="Helical" evidence="8">
    <location>
        <begin position="339"/>
        <end position="365"/>
    </location>
</feature>
<evidence type="ECO:0000256" key="3">
    <source>
        <dbReference type="ARBA" id="ARBA00022692"/>
    </source>
</evidence>
<name>A0A8H4WSR1_9HYPO</name>
<dbReference type="PANTHER" id="PTHR45649:SF23">
    <property type="entry name" value="TRANSPORTER, PUTATIVE (EUROFUNG)-RELATED"/>
    <property type="match status" value="1"/>
</dbReference>
<dbReference type="InterPro" id="IPR007219">
    <property type="entry name" value="XnlR_reg_dom"/>
</dbReference>
<feature type="compositionally biased region" description="Polar residues" evidence="7">
    <location>
        <begin position="552"/>
        <end position="561"/>
    </location>
</feature>
<evidence type="ECO:0000256" key="8">
    <source>
        <dbReference type="SAM" id="Phobius"/>
    </source>
</evidence>
<keyword evidence="6" id="KW-0539">Nucleus</keyword>
<keyword evidence="2" id="KW-0813">Transport</keyword>
<evidence type="ECO:0000256" key="2">
    <source>
        <dbReference type="ARBA" id="ARBA00022448"/>
    </source>
</evidence>
<dbReference type="CDD" id="cd12148">
    <property type="entry name" value="fungal_TF_MHR"/>
    <property type="match status" value="1"/>
</dbReference>
<keyword evidence="4 8" id="KW-1133">Transmembrane helix</keyword>
<evidence type="ECO:0000256" key="4">
    <source>
        <dbReference type="ARBA" id="ARBA00022989"/>
    </source>
</evidence>
<feature type="transmembrane region" description="Helical" evidence="8">
    <location>
        <begin position="82"/>
        <end position="101"/>
    </location>
</feature>
<dbReference type="GO" id="GO:0022857">
    <property type="term" value="F:transmembrane transporter activity"/>
    <property type="evidence" value="ECO:0007669"/>
    <property type="project" value="InterPro"/>
</dbReference>
<dbReference type="OrthoDB" id="189997at2759"/>
<evidence type="ECO:0000256" key="1">
    <source>
        <dbReference type="ARBA" id="ARBA00004141"/>
    </source>
</evidence>
<organism evidence="10 11">
    <name type="scientific">Fusarium sarcochroum</name>
    <dbReference type="NCBI Taxonomy" id="1208366"/>
    <lineage>
        <taxon>Eukaryota</taxon>
        <taxon>Fungi</taxon>
        <taxon>Dikarya</taxon>
        <taxon>Ascomycota</taxon>
        <taxon>Pezizomycotina</taxon>
        <taxon>Sordariomycetes</taxon>
        <taxon>Hypocreomycetidae</taxon>
        <taxon>Hypocreales</taxon>
        <taxon>Nectriaceae</taxon>
        <taxon>Fusarium</taxon>
        <taxon>Fusarium lateritium species complex</taxon>
    </lineage>
</organism>
<feature type="transmembrane region" description="Helical" evidence="8">
    <location>
        <begin position="450"/>
        <end position="473"/>
    </location>
</feature>